<gene>
    <name evidence="3" type="ORF">GNZ12_27425</name>
</gene>
<feature type="domain" description="AMP-dependent synthetase/ligase" evidence="1">
    <location>
        <begin position="23"/>
        <end position="378"/>
    </location>
</feature>
<name>A0ABX2BY74_9BURK</name>
<dbReference type="InterPro" id="IPR025110">
    <property type="entry name" value="AMP-bd_C"/>
</dbReference>
<protein>
    <submittedName>
        <fullName evidence="3">AMP-binding protein</fullName>
    </submittedName>
</protein>
<dbReference type="InterPro" id="IPR000873">
    <property type="entry name" value="AMP-dep_synth/lig_dom"/>
</dbReference>
<reference evidence="3 4" key="1">
    <citation type="submission" date="2019-11" db="EMBL/GenBank/DDBJ databases">
        <title>Metabolism of dissolved organic matter in forest soils.</title>
        <authorList>
            <person name="Cyle K.T."/>
            <person name="Wilhelm R.C."/>
            <person name="Martinez C.E."/>
        </authorList>
    </citation>
    <scope>NUCLEOTIDE SEQUENCE [LARGE SCALE GENOMIC DNA]</scope>
    <source>
        <strain evidence="3 4">1N</strain>
    </source>
</reference>
<comment type="caution">
    <text evidence="3">The sequence shown here is derived from an EMBL/GenBank/DDBJ whole genome shotgun (WGS) entry which is preliminary data.</text>
</comment>
<dbReference type="Pfam" id="PF00501">
    <property type="entry name" value="AMP-binding"/>
    <property type="match status" value="1"/>
</dbReference>
<sequence>MTSLAHQRTEHRCDWKIGDSMTPTLVYGGRTYSPTWMEEEVRRVLAGLHDLDFKEGDTVAAMLRNSPHYVALVLACRQAGLYLASINWHFKALEANHILVDSGARALFIDDDLLPQVREGIPDEIAVVTTSSTSGTKDNAVAPSFANWARWEDFGAGRPSMPPRAGTAHSAIAYTSGTTGKPKGVRRLPAAEDQPASMPQRLQRVSDTVYGTGTAVTAYLCAPIYHSAAMNYVAHFCTLGATLVLEPRFDAEQTLALIEKHRVTHAYLVPTMYQRLLNLDPSVRQRHDLSSLQHVASTGSPCPVPLKQAMIDWLGPVITEAYGSSEAGYTTFIDSATWAHQPGSAGRPLPDARVHILDDEGRPKPNGEIGLIYVRQHAMPDFTYINRPEDRRAIERDGLITLGDMGYINEEGFLYICDRKADMVISGGVNVYPAEIEATLLTMPGVVDCAVFGIPDSEFGEGLAAAVQPRAGFEITPSEVQAFLRDRIANYKVPRVVDMHTTLPREDSGKIFKRLLREPYWRDQTRAI</sequence>
<dbReference type="Gene3D" id="3.30.300.30">
    <property type="match status" value="1"/>
</dbReference>
<dbReference type="Gene3D" id="3.40.50.12780">
    <property type="entry name" value="N-terminal domain of ligase-like"/>
    <property type="match status" value="1"/>
</dbReference>
<proteinExistence type="predicted"/>
<keyword evidence="4" id="KW-1185">Reference proteome</keyword>
<dbReference type="InterPro" id="IPR042099">
    <property type="entry name" value="ANL_N_sf"/>
</dbReference>
<dbReference type="InterPro" id="IPR045851">
    <property type="entry name" value="AMP-bd_C_sf"/>
</dbReference>
<dbReference type="PANTHER" id="PTHR24096:SF323">
    <property type="entry name" value="BLR3536 PROTEIN"/>
    <property type="match status" value="1"/>
</dbReference>
<dbReference type="InterPro" id="IPR020845">
    <property type="entry name" value="AMP-binding_CS"/>
</dbReference>
<dbReference type="Proteomes" id="UP000652198">
    <property type="component" value="Unassembled WGS sequence"/>
</dbReference>
<evidence type="ECO:0000313" key="3">
    <source>
        <dbReference type="EMBL" id="NPT44983.1"/>
    </source>
</evidence>
<dbReference type="Pfam" id="PF13193">
    <property type="entry name" value="AMP-binding_C"/>
    <property type="match status" value="1"/>
</dbReference>
<feature type="domain" description="AMP-binding enzyme C-terminal" evidence="2">
    <location>
        <begin position="435"/>
        <end position="510"/>
    </location>
</feature>
<dbReference type="PANTHER" id="PTHR24096">
    <property type="entry name" value="LONG-CHAIN-FATTY-ACID--COA LIGASE"/>
    <property type="match status" value="1"/>
</dbReference>
<organism evidence="3 4">
    <name type="scientific">Paraburkholderia solitsugae</name>
    <dbReference type="NCBI Taxonomy" id="2675748"/>
    <lineage>
        <taxon>Bacteria</taxon>
        <taxon>Pseudomonadati</taxon>
        <taxon>Pseudomonadota</taxon>
        <taxon>Betaproteobacteria</taxon>
        <taxon>Burkholderiales</taxon>
        <taxon>Burkholderiaceae</taxon>
        <taxon>Paraburkholderia</taxon>
    </lineage>
</organism>
<dbReference type="EMBL" id="WOEY01000109">
    <property type="protein sequence ID" value="NPT44983.1"/>
    <property type="molecule type" value="Genomic_DNA"/>
</dbReference>
<evidence type="ECO:0000259" key="1">
    <source>
        <dbReference type="Pfam" id="PF00501"/>
    </source>
</evidence>
<accession>A0ABX2BY74</accession>
<evidence type="ECO:0000259" key="2">
    <source>
        <dbReference type="Pfam" id="PF13193"/>
    </source>
</evidence>
<evidence type="ECO:0000313" key="4">
    <source>
        <dbReference type="Proteomes" id="UP000652198"/>
    </source>
</evidence>
<dbReference type="SUPFAM" id="SSF56801">
    <property type="entry name" value="Acetyl-CoA synthetase-like"/>
    <property type="match status" value="1"/>
</dbReference>
<dbReference type="PROSITE" id="PS00455">
    <property type="entry name" value="AMP_BINDING"/>
    <property type="match status" value="1"/>
</dbReference>